<dbReference type="InterPro" id="IPR023214">
    <property type="entry name" value="HAD_sf"/>
</dbReference>
<accession>A0A0R1QQ22</accession>
<keyword evidence="1" id="KW-0378">Hydrolase</keyword>
<dbReference type="Pfam" id="PF08282">
    <property type="entry name" value="Hydrolase_3"/>
    <property type="match status" value="1"/>
</dbReference>
<dbReference type="PANTHER" id="PTHR10000:SF8">
    <property type="entry name" value="HAD SUPERFAMILY HYDROLASE-LIKE, TYPE 3"/>
    <property type="match status" value="1"/>
</dbReference>
<dbReference type="NCBIfam" id="TIGR00099">
    <property type="entry name" value="Cof-subfamily"/>
    <property type="match status" value="1"/>
</dbReference>
<comment type="caution">
    <text evidence="1">The sequence shown here is derived from an EMBL/GenBank/DDBJ whole genome shotgun (WGS) entry which is preliminary data.</text>
</comment>
<dbReference type="GO" id="GO:0000287">
    <property type="term" value="F:magnesium ion binding"/>
    <property type="evidence" value="ECO:0007669"/>
    <property type="project" value="TreeGrafter"/>
</dbReference>
<dbReference type="GO" id="GO:0005829">
    <property type="term" value="C:cytosol"/>
    <property type="evidence" value="ECO:0007669"/>
    <property type="project" value="TreeGrafter"/>
</dbReference>
<evidence type="ECO:0000313" key="2">
    <source>
        <dbReference type="Proteomes" id="UP000051835"/>
    </source>
</evidence>
<dbReference type="InterPro" id="IPR006379">
    <property type="entry name" value="HAD-SF_hydro_IIB"/>
</dbReference>
<protein>
    <submittedName>
        <fullName evidence="1">HAD superfamily hydrolase</fullName>
    </submittedName>
</protein>
<dbReference type="SFLD" id="SFLDS00003">
    <property type="entry name" value="Haloacid_Dehalogenase"/>
    <property type="match status" value="1"/>
</dbReference>
<proteinExistence type="predicted"/>
<dbReference type="InterPro" id="IPR000150">
    <property type="entry name" value="Cof"/>
</dbReference>
<dbReference type="EMBL" id="AZFC01000035">
    <property type="protein sequence ID" value="KRL46832.1"/>
    <property type="molecule type" value="Genomic_DNA"/>
</dbReference>
<reference evidence="1 2" key="1">
    <citation type="journal article" date="2015" name="Genome Announc.">
        <title>Expanding the biotechnology potential of lactobacilli through comparative genomics of 213 strains and associated genera.</title>
        <authorList>
            <person name="Sun Z."/>
            <person name="Harris H.M."/>
            <person name="McCann A."/>
            <person name="Guo C."/>
            <person name="Argimon S."/>
            <person name="Zhang W."/>
            <person name="Yang X."/>
            <person name="Jeffery I.B."/>
            <person name="Cooney J.C."/>
            <person name="Kagawa T.F."/>
            <person name="Liu W."/>
            <person name="Song Y."/>
            <person name="Salvetti E."/>
            <person name="Wrobel A."/>
            <person name="Rasinkangas P."/>
            <person name="Parkhill J."/>
            <person name="Rea M.C."/>
            <person name="O'Sullivan O."/>
            <person name="Ritari J."/>
            <person name="Douillard F.P."/>
            <person name="Paul Ross R."/>
            <person name="Yang R."/>
            <person name="Briner A.E."/>
            <person name="Felis G.E."/>
            <person name="de Vos W.M."/>
            <person name="Barrangou R."/>
            <person name="Klaenhammer T.R."/>
            <person name="Caufield P.W."/>
            <person name="Cui Y."/>
            <person name="Zhang H."/>
            <person name="O'Toole P.W."/>
        </authorList>
    </citation>
    <scope>NUCLEOTIDE SEQUENCE [LARGE SCALE GENOMIC DNA]</scope>
    <source>
        <strain evidence="1 2">DSM 15429</strain>
    </source>
</reference>
<dbReference type="InterPro" id="IPR036412">
    <property type="entry name" value="HAD-like_sf"/>
</dbReference>
<dbReference type="NCBIfam" id="TIGR01484">
    <property type="entry name" value="HAD-SF-IIB"/>
    <property type="match status" value="1"/>
</dbReference>
<gene>
    <name evidence="1" type="ORF">FD37_GL000307</name>
</gene>
<dbReference type="GO" id="GO:0016791">
    <property type="term" value="F:phosphatase activity"/>
    <property type="evidence" value="ECO:0007669"/>
    <property type="project" value="TreeGrafter"/>
</dbReference>
<dbReference type="SUPFAM" id="SSF56784">
    <property type="entry name" value="HAD-like"/>
    <property type="match status" value="1"/>
</dbReference>
<dbReference type="AlphaFoldDB" id="A0A0R1QQ22"/>
<dbReference type="Gene3D" id="3.40.50.1000">
    <property type="entry name" value="HAD superfamily/HAD-like"/>
    <property type="match status" value="1"/>
</dbReference>
<dbReference type="PROSITE" id="PS01229">
    <property type="entry name" value="COF_2"/>
    <property type="match status" value="1"/>
</dbReference>
<dbReference type="PATRIC" id="fig|1423805.4.peg.313"/>
<sequence>MNMIKMIALDLDETLLNTDKTINPQNVATLRRLHESGLKVILCTGRPINAIWGYIEQLGLTDAADFTITFNGALVINNATKETLAQSGLSRGDFKALHAFARENGYPLDVLDFDQVYPLSDLTPSIYQQMLKAPMTFTPTAFTDLPESLYSKAVMATDAATLDQAVSKLTPALRDQYHAVRSQPKILEFLAADMDKAVGLGQLLTHFGWDFTNLMAFGDAENDLGMIKAAGDGVAMLNGQPAVKAAANHQTPVDNNAAGVAAYLEQVFPQLLS</sequence>
<name>A0A0R1QQ22_9LACO</name>
<dbReference type="SFLD" id="SFLDG01140">
    <property type="entry name" value="C2.B:_Phosphomannomutase_and_P"/>
    <property type="match status" value="1"/>
</dbReference>
<organism evidence="1 2">
    <name type="scientific">Levilactobacillus spicheri DSM 15429</name>
    <dbReference type="NCBI Taxonomy" id="1423805"/>
    <lineage>
        <taxon>Bacteria</taxon>
        <taxon>Bacillati</taxon>
        <taxon>Bacillota</taxon>
        <taxon>Bacilli</taxon>
        <taxon>Lactobacillales</taxon>
        <taxon>Lactobacillaceae</taxon>
        <taxon>Levilactobacillus</taxon>
    </lineage>
</organism>
<dbReference type="Proteomes" id="UP000051835">
    <property type="component" value="Unassembled WGS sequence"/>
</dbReference>
<dbReference type="Gene3D" id="3.30.1240.10">
    <property type="match status" value="1"/>
</dbReference>
<evidence type="ECO:0000313" key="1">
    <source>
        <dbReference type="EMBL" id="KRL46832.1"/>
    </source>
</evidence>
<dbReference type="CDD" id="cd07516">
    <property type="entry name" value="HAD_Pase"/>
    <property type="match status" value="1"/>
</dbReference>
<dbReference type="PANTHER" id="PTHR10000">
    <property type="entry name" value="PHOSPHOSERINE PHOSPHATASE"/>
    <property type="match status" value="1"/>
</dbReference>